<proteinExistence type="predicted"/>
<reference evidence="3 4" key="1">
    <citation type="submission" date="2020-07" db="EMBL/GenBank/DDBJ databases">
        <title>Genomic Encyclopedia of Type Strains, Phase IV (KMG-IV): sequencing the most valuable type-strain genomes for metagenomic binning, comparative biology and taxonomic classification.</title>
        <authorList>
            <person name="Goeker M."/>
        </authorList>
    </citation>
    <scope>NUCLEOTIDE SEQUENCE [LARGE SCALE GENOMIC DNA]</scope>
    <source>
        <strain evidence="3 4">DSM 15730</strain>
    </source>
</reference>
<keyword evidence="4" id="KW-1185">Reference proteome</keyword>
<keyword evidence="1" id="KW-0812">Transmembrane</keyword>
<feature type="transmembrane region" description="Helical" evidence="1">
    <location>
        <begin position="410"/>
        <end position="428"/>
    </location>
</feature>
<organism evidence="3 4">
    <name type="scientific">Thermaerobacillus caldiproteolyticus</name>
    <dbReference type="NCBI Taxonomy" id="247480"/>
    <lineage>
        <taxon>Bacteria</taxon>
        <taxon>Bacillati</taxon>
        <taxon>Bacillota</taxon>
        <taxon>Bacilli</taxon>
        <taxon>Bacillales</taxon>
        <taxon>Anoxybacillaceae</taxon>
        <taxon>Thermaerobacillus</taxon>
    </lineage>
</organism>
<gene>
    <name evidence="3" type="ORF">HNR31_001358</name>
</gene>
<comment type="caution">
    <text evidence="3">The sequence shown here is derived from an EMBL/GenBank/DDBJ whole genome shotgun (WGS) entry which is preliminary data.</text>
</comment>
<dbReference type="AlphaFoldDB" id="A0A7V9Z626"/>
<keyword evidence="1" id="KW-1133">Transmembrane helix</keyword>
<keyword evidence="2" id="KW-0732">Signal</keyword>
<dbReference type="Proteomes" id="UP000523087">
    <property type="component" value="Unassembled WGS sequence"/>
</dbReference>
<evidence type="ECO:0000256" key="1">
    <source>
        <dbReference type="SAM" id="Phobius"/>
    </source>
</evidence>
<dbReference type="RefSeq" id="WP_181555476.1">
    <property type="nucleotide sequence ID" value="NZ_JACDUT010000003.1"/>
</dbReference>
<feature type="chain" id="PRO_5030763070" evidence="2">
    <location>
        <begin position="25"/>
        <end position="438"/>
    </location>
</feature>
<dbReference type="InterPro" id="IPR030832">
    <property type="entry name" value="Acidic_LPXTA"/>
</dbReference>
<sequence>MKKLISFTIAASLAIATLPASAFAINSNDPELQSYLNEIGMTQEELEEYLSYDGYTLEDFKDVDDLRNELGDILTEENLELLLKNYGLTKNELKQLLIDNGELEPNEEITEAFKFYNDLEEYLDFLLEQSDSTPITEETLSDFLQKRNMTKEQLLALLNSHNESLEDYSSIGELADAVDYYQSLTPLTEETLNELLDTLGLTRQQLEELLVANNDSLDNYATVEELSEAIVNYMLPDFEELGLTDAELEKLYNHFHSLNIEDPQFASRIEELGKRLEAISSYDFEGAKELSPAQIAEIADVMHDILDIFQLDVKFYLTKNGEKKPLSLSTLLTMESTNGYDLLIEIYNKQGELLADFTLTADMFNADLFEDVGEDLENIGKVAKIEKNATPKPVKRTVKEAKLPKTASPYATNMLMGVVFIAAGAFLFRARKILGAKK</sequence>
<evidence type="ECO:0000313" key="3">
    <source>
        <dbReference type="EMBL" id="MBA2874588.1"/>
    </source>
</evidence>
<feature type="signal peptide" evidence="2">
    <location>
        <begin position="1"/>
        <end position="24"/>
    </location>
</feature>
<accession>A0A7V9Z626</accession>
<evidence type="ECO:0000256" key="2">
    <source>
        <dbReference type="SAM" id="SignalP"/>
    </source>
</evidence>
<keyword evidence="1" id="KW-0472">Membrane</keyword>
<dbReference type="EMBL" id="JACDUT010000003">
    <property type="protein sequence ID" value="MBA2874588.1"/>
    <property type="molecule type" value="Genomic_DNA"/>
</dbReference>
<evidence type="ECO:0000313" key="4">
    <source>
        <dbReference type="Proteomes" id="UP000523087"/>
    </source>
</evidence>
<name>A0A7V9Z626_9BACL</name>
<dbReference type="NCBIfam" id="TIGR04383">
    <property type="entry name" value="acidic_w_LPXTA"/>
    <property type="match status" value="2"/>
</dbReference>
<protein>
    <submittedName>
        <fullName evidence="3">Processed acidic surface protein</fullName>
    </submittedName>
</protein>